<dbReference type="Gene3D" id="3.40.50.1000">
    <property type="entry name" value="HAD superfamily/HAD-like"/>
    <property type="match status" value="1"/>
</dbReference>
<reference evidence="4 5" key="1">
    <citation type="journal article" date="2011" name="Science">
        <title>The Selaginella genome identifies genetic changes associated with the evolution of vascular plants.</title>
        <authorList>
            <person name="Banks J.A."/>
            <person name="Nishiyama T."/>
            <person name="Hasebe M."/>
            <person name="Bowman J.L."/>
            <person name="Gribskov M."/>
            <person name="dePamphilis C."/>
            <person name="Albert V.A."/>
            <person name="Aono N."/>
            <person name="Aoyama T."/>
            <person name="Ambrose B.A."/>
            <person name="Ashton N.W."/>
            <person name="Axtell M.J."/>
            <person name="Barker E."/>
            <person name="Barker M.S."/>
            <person name="Bennetzen J.L."/>
            <person name="Bonawitz N.D."/>
            <person name="Chapple C."/>
            <person name="Cheng C."/>
            <person name="Correa L.G."/>
            <person name="Dacre M."/>
            <person name="DeBarry J."/>
            <person name="Dreyer I."/>
            <person name="Elias M."/>
            <person name="Engstrom E.M."/>
            <person name="Estelle M."/>
            <person name="Feng L."/>
            <person name="Finet C."/>
            <person name="Floyd S.K."/>
            <person name="Frommer W.B."/>
            <person name="Fujita T."/>
            <person name="Gramzow L."/>
            <person name="Gutensohn M."/>
            <person name="Harholt J."/>
            <person name="Hattori M."/>
            <person name="Heyl A."/>
            <person name="Hirai T."/>
            <person name="Hiwatashi Y."/>
            <person name="Ishikawa M."/>
            <person name="Iwata M."/>
            <person name="Karol K.G."/>
            <person name="Koehler B."/>
            <person name="Kolukisaoglu U."/>
            <person name="Kubo M."/>
            <person name="Kurata T."/>
            <person name="Lalonde S."/>
            <person name="Li K."/>
            <person name="Li Y."/>
            <person name="Litt A."/>
            <person name="Lyons E."/>
            <person name="Manning G."/>
            <person name="Maruyama T."/>
            <person name="Michael T.P."/>
            <person name="Mikami K."/>
            <person name="Miyazaki S."/>
            <person name="Morinaga S."/>
            <person name="Murata T."/>
            <person name="Mueller-Roeber B."/>
            <person name="Nelson D.R."/>
            <person name="Obara M."/>
            <person name="Oguri Y."/>
            <person name="Olmstead R.G."/>
            <person name="Onodera N."/>
            <person name="Petersen B.L."/>
            <person name="Pils B."/>
            <person name="Prigge M."/>
            <person name="Rensing S.A."/>
            <person name="Riano-Pachon D.M."/>
            <person name="Roberts A.W."/>
            <person name="Sato Y."/>
            <person name="Scheller H.V."/>
            <person name="Schulz B."/>
            <person name="Schulz C."/>
            <person name="Shakirov E.V."/>
            <person name="Shibagaki N."/>
            <person name="Shinohara N."/>
            <person name="Shippen D.E."/>
            <person name="Soerensen I."/>
            <person name="Sotooka R."/>
            <person name="Sugimoto N."/>
            <person name="Sugita M."/>
            <person name="Sumikawa N."/>
            <person name="Tanurdzic M."/>
            <person name="Theissen G."/>
            <person name="Ulvskov P."/>
            <person name="Wakazuki S."/>
            <person name="Weng J.K."/>
            <person name="Willats W.W."/>
            <person name="Wipf D."/>
            <person name="Wolf P.G."/>
            <person name="Yang L."/>
            <person name="Zimmer A.D."/>
            <person name="Zhu Q."/>
            <person name="Mitros T."/>
            <person name="Hellsten U."/>
            <person name="Loque D."/>
            <person name="Otillar R."/>
            <person name="Salamov A."/>
            <person name="Schmutz J."/>
            <person name="Shapiro H."/>
            <person name="Lindquist E."/>
            <person name="Lucas S."/>
            <person name="Rokhsar D."/>
            <person name="Grigoriev I.V."/>
        </authorList>
    </citation>
    <scope>NUCLEOTIDE SEQUENCE [LARGE SCALE GENOMIC DNA]</scope>
</reference>
<accession>D8QZY1</accession>
<dbReference type="InParanoid" id="D8QZY1"/>
<gene>
    <name evidence="4" type="ORF">SELMODRAFT_405868</name>
</gene>
<feature type="domain" description="FCP1 homology" evidence="3">
    <location>
        <begin position="1"/>
        <end position="171"/>
    </location>
</feature>
<dbReference type="SUPFAM" id="SSF56784">
    <property type="entry name" value="HAD-like"/>
    <property type="match status" value="1"/>
</dbReference>
<protein>
    <recommendedName>
        <fullName evidence="3">FCP1 homology domain-containing protein</fullName>
    </recommendedName>
</protein>
<dbReference type="GO" id="GO:0004721">
    <property type="term" value="F:phosphoprotein phosphatase activity"/>
    <property type="evidence" value="ECO:0000318"/>
    <property type="project" value="GO_Central"/>
</dbReference>
<organism evidence="5">
    <name type="scientific">Selaginella moellendorffii</name>
    <name type="common">Spikemoss</name>
    <dbReference type="NCBI Taxonomy" id="88036"/>
    <lineage>
        <taxon>Eukaryota</taxon>
        <taxon>Viridiplantae</taxon>
        <taxon>Streptophyta</taxon>
        <taxon>Embryophyta</taxon>
        <taxon>Tracheophyta</taxon>
        <taxon>Lycopodiopsida</taxon>
        <taxon>Selaginellales</taxon>
        <taxon>Selaginellaceae</taxon>
        <taxon>Selaginella</taxon>
    </lineage>
</organism>
<dbReference type="GO" id="GO:0030677">
    <property type="term" value="C:ribonuclease P complex"/>
    <property type="evidence" value="ECO:0007669"/>
    <property type="project" value="InterPro"/>
</dbReference>
<dbReference type="Proteomes" id="UP000001514">
    <property type="component" value="Unassembled WGS sequence"/>
</dbReference>
<dbReference type="PANTHER" id="PTHR15441">
    <property type="entry name" value="RIBONUCLEASE P PROTEIN SUBUNIT P14"/>
    <property type="match status" value="1"/>
</dbReference>
<comment type="similarity">
    <text evidence="1">Belongs to the eukaryotic/archaeal RNase P protein component 2 family.</text>
</comment>
<dbReference type="Pfam" id="PF03031">
    <property type="entry name" value="NIF"/>
    <property type="match status" value="1"/>
</dbReference>
<dbReference type="InterPro" id="IPR036412">
    <property type="entry name" value="HAD-like_sf"/>
</dbReference>
<dbReference type="InterPro" id="IPR023214">
    <property type="entry name" value="HAD_sf"/>
</dbReference>
<dbReference type="PANTHER" id="PTHR15441:SF2">
    <property type="entry name" value="RIBONUCLEASE P_MRP PROTEIN SUBUNIT POP5"/>
    <property type="match status" value="1"/>
</dbReference>
<dbReference type="InterPro" id="IPR038085">
    <property type="entry name" value="Rnp2-like_sf"/>
</dbReference>
<evidence type="ECO:0000259" key="3">
    <source>
        <dbReference type="PROSITE" id="PS50969"/>
    </source>
</evidence>
<evidence type="ECO:0000313" key="5">
    <source>
        <dbReference type="Proteomes" id="UP000001514"/>
    </source>
</evidence>
<keyword evidence="5" id="KW-1185">Reference proteome</keyword>
<dbReference type="PROSITE" id="PS50969">
    <property type="entry name" value="FCP1"/>
    <property type="match status" value="1"/>
</dbReference>
<dbReference type="AlphaFoldDB" id="D8QZY1"/>
<dbReference type="STRING" id="88036.D8QZY1"/>
<dbReference type="HOGENOM" id="CLU_845652_0_0_1"/>
<dbReference type="SMART" id="SM00577">
    <property type="entry name" value="CPDc"/>
    <property type="match status" value="1"/>
</dbReference>
<keyword evidence="2" id="KW-0819">tRNA processing</keyword>
<dbReference type="GO" id="GO:0001682">
    <property type="term" value="P:tRNA 5'-leader removal"/>
    <property type="evidence" value="ECO:0007669"/>
    <property type="project" value="InterPro"/>
</dbReference>
<proteinExistence type="inferred from homology"/>
<evidence type="ECO:0000256" key="2">
    <source>
        <dbReference type="ARBA" id="ARBA00022694"/>
    </source>
</evidence>
<sequence>MEGKKPLLVLDMDGTLITSCNIKSPVCKDPKFKHDFALKIPHSPRYTEELLVTKRPGLDKFLRDLSSHFHIIVFSHSPLIVVNKVFDVIDPSKELVSHRIGYDSCPKNIKNLEPGILGLAEVDLKRTIWIDDSPLPFSGYPGNGIVVPHFGAGDHRRDRVLIDLVPVLVAMSTVEDGFREMVAGKLRYLVLELLIDAARKKQHRFAQKHVFGAIKKSVQDNFGLYGAAICANYLQVKYFNPVTNIVVVRCSRQEYTKIWSSITFIRAIENIPTLFNLLILSGSTRACRKKLEQVEADRLELLEKTPGLNLSPEEIKEAQAYTKRNVSLE</sequence>
<dbReference type="SUPFAM" id="SSF160350">
    <property type="entry name" value="Rnp2-like"/>
    <property type="match status" value="1"/>
</dbReference>
<dbReference type="Pfam" id="PF01900">
    <property type="entry name" value="RNase_P_Rpp14"/>
    <property type="match status" value="1"/>
</dbReference>
<dbReference type="eggNOG" id="KOG4639">
    <property type="taxonomic scope" value="Eukaryota"/>
</dbReference>
<dbReference type="InterPro" id="IPR004274">
    <property type="entry name" value="FCP1_dom"/>
</dbReference>
<dbReference type="EMBL" id="GL377569">
    <property type="protein sequence ID" value="EFJ34486.1"/>
    <property type="molecule type" value="Genomic_DNA"/>
</dbReference>
<dbReference type="InterPro" id="IPR002759">
    <property type="entry name" value="Pop5/Rpp14/Rnp2-like"/>
</dbReference>
<dbReference type="KEGG" id="smo:SELMODRAFT_405868"/>
<evidence type="ECO:0000313" key="4">
    <source>
        <dbReference type="EMBL" id="EFJ34486.1"/>
    </source>
</evidence>
<evidence type="ECO:0000256" key="1">
    <source>
        <dbReference type="ARBA" id="ARBA00010800"/>
    </source>
</evidence>
<dbReference type="Gene3D" id="3.30.70.3250">
    <property type="entry name" value="Ribonuclease P, Pop5 subunit"/>
    <property type="match status" value="1"/>
</dbReference>
<dbReference type="eggNOG" id="KOG1605">
    <property type="taxonomic scope" value="Eukaryota"/>
</dbReference>
<dbReference type="Gramene" id="EFJ34486">
    <property type="protein sequence ID" value="EFJ34486"/>
    <property type="gene ID" value="SELMODRAFT_405868"/>
</dbReference>
<name>D8QZY1_SELML</name>